<dbReference type="SUPFAM" id="SSF47005">
    <property type="entry name" value="Peripheral subunit-binding domain of 2-oxo acid dehydrogenase complex"/>
    <property type="match status" value="1"/>
</dbReference>
<keyword evidence="10" id="KW-0670">Pyruvate</keyword>
<dbReference type="SUPFAM" id="SSF51230">
    <property type="entry name" value="Single hybrid motif"/>
    <property type="match status" value="1"/>
</dbReference>
<dbReference type="Gene3D" id="3.30.559.10">
    <property type="entry name" value="Chloramphenicol acetyltransferase-like domain"/>
    <property type="match status" value="1"/>
</dbReference>
<evidence type="ECO:0000313" key="10">
    <source>
        <dbReference type="EMBL" id="RZU65770.1"/>
    </source>
</evidence>
<dbReference type="GO" id="GO:0005737">
    <property type="term" value="C:cytoplasm"/>
    <property type="evidence" value="ECO:0007669"/>
    <property type="project" value="TreeGrafter"/>
</dbReference>
<dbReference type="AlphaFoldDB" id="A0A4Q8AMF6"/>
<dbReference type="InterPro" id="IPR004167">
    <property type="entry name" value="PSBD"/>
</dbReference>
<feature type="region of interest" description="Disordered" evidence="7">
    <location>
        <begin position="152"/>
        <end position="174"/>
    </location>
</feature>
<dbReference type="PANTHER" id="PTHR43178">
    <property type="entry name" value="DIHYDROLIPOAMIDE ACETYLTRANSFERASE COMPONENT OF PYRUVATE DEHYDROGENASE COMPLEX"/>
    <property type="match status" value="1"/>
</dbReference>
<evidence type="ECO:0000313" key="11">
    <source>
        <dbReference type="Proteomes" id="UP000291483"/>
    </source>
</evidence>
<keyword evidence="11" id="KW-1185">Reference proteome</keyword>
<evidence type="ECO:0000256" key="3">
    <source>
        <dbReference type="ARBA" id="ARBA00022679"/>
    </source>
</evidence>
<feature type="domain" description="Lipoyl-binding" evidence="8">
    <location>
        <begin position="4"/>
        <end position="79"/>
    </location>
</feature>
<evidence type="ECO:0000259" key="9">
    <source>
        <dbReference type="PROSITE" id="PS51826"/>
    </source>
</evidence>
<dbReference type="PANTHER" id="PTHR43178:SF5">
    <property type="entry name" value="LIPOAMIDE ACYLTRANSFERASE COMPONENT OF BRANCHED-CHAIN ALPHA-KETO ACID DEHYDROGENASE COMPLEX, MITOCHONDRIAL"/>
    <property type="match status" value="1"/>
</dbReference>
<keyword evidence="5 6" id="KW-0012">Acyltransferase</keyword>
<evidence type="ECO:0000256" key="5">
    <source>
        <dbReference type="ARBA" id="ARBA00023315"/>
    </source>
</evidence>
<dbReference type="InterPro" id="IPR000089">
    <property type="entry name" value="Biotin_lipoyl"/>
</dbReference>
<dbReference type="Gene3D" id="4.10.320.10">
    <property type="entry name" value="E3-binding domain"/>
    <property type="match status" value="1"/>
</dbReference>
<comment type="similarity">
    <text evidence="2 6">Belongs to the 2-oxoacid dehydrogenase family.</text>
</comment>
<dbReference type="InterPro" id="IPR050743">
    <property type="entry name" value="2-oxoacid_DH_E2_comp"/>
</dbReference>
<dbReference type="Pfam" id="PF00364">
    <property type="entry name" value="Biotin_lipoyl"/>
    <property type="match status" value="1"/>
</dbReference>
<comment type="caution">
    <text evidence="10">The sequence shown here is derived from an EMBL/GenBank/DDBJ whole genome shotgun (WGS) entry which is preliminary data.</text>
</comment>
<dbReference type="Pfam" id="PF02817">
    <property type="entry name" value="E3_binding"/>
    <property type="match status" value="1"/>
</dbReference>
<dbReference type="InterPro" id="IPR036625">
    <property type="entry name" value="E3-bd_dom_sf"/>
</dbReference>
<dbReference type="GO" id="GO:0031405">
    <property type="term" value="F:lipoic acid binding"/>
    <property type="evidence" value="ECO:0007669"/>
    <property type="project" value="TreeGrafter"/>
</dbReference>
<dbReference type="CDD" id="cd06849">
    <property type="entry name" value="lipoyl_domain"/>
    <property type="match status" value="1"/>
</dbReference>
<evidence type="ECO:0000256" key="7">
    <source>
        <dbReference type="SAM" id="MobiDB-lite"/>
    </source>
</evidence>
<dbReference type="PROSITE" id="PS00189">
    <property type="entry name" value="LIPOYL"/>
    <property type="match status" value="1"/>
</dbReference>
<dbReference type="InterPro" id="IPR003016">
    <property type="entry name" value="2-oxoA_DH_lipoyl-BS"/>
</dbReference>
<feature type="domain" description="Peripheral subunit-binding (PSBD)" evidence="9">
    <location>
        <begin position="175"/>
        <end position="212"/>
    </location>
</feature>
<organism evidence="10 11">
    <name type="scientific">Microterricola gilva</name>
    <dbReference type="NCBI Taxonomy" id="393267"/>
    <lineage>
        <taxon>Bacteria</taxon>
        <taxon>Bacillati</taxon>
        <taxon>Actinomycetota</taxon>
        <taxon>Actinomycetes</taxon>
        <taxon>Micrococcales</taxon>
        <taxon>Microbacteriaceae</taxon>
        <taxon>Microterricola</taxon>
    </lineage>
</organism>
<keyword evidence="3 6" id="KW-0808">Transferase</keyword>
<dbReference type="Gene3D" id="2.40.50.100">
    <property type="match status" value="1"/>
</dbReference>
<dbReference type="OrthoDB" id="9805770at2"/>
<name>A0A4Q8AMF6_9MICO</name>
<evidence type="ECO:0000256" key="2">
    <source>
        <dbReference type="ARBA" id="ARBA00007317"/>
    </source>
</evidence>
<dbReference type="Pfam" id="PF00198">
    <property type="entry name" value="2-oxoacid_dh"/>
    <property type="match status" value="1"/>
</dbReference>
<protein>
    <recommendedName>
        <fullName evidence="6">Dihydrolipoamide acetyltransferase component of pyruvate dehydrogenase complex</fullName>
        <ecNumber evidence="6">2.3.1.-</ecNumber>
    </recommendedName>
</protein>
<dbReference type="FunFam" id="3.30.559.10:FF:000007">
    <property type="entry name" value="Dihydrolipoamide acetyltransferase component of pyruvate dehydrogenase complex"/>
    <property type="match status" value="1"/>
</dbReference>
<evidence type="ECO:0000256" key="4">
    <source>
        <dbReference type="ARBA" id="ARBA00022823"/>
    </source>
</evidence>
<reference evidence="10 11" key="1">
    <citation type="submission" date="2019-02" db="EMBL/GenBank/DDBJ databases">
        <title>Sequencing the genomes of 1000 actinobacteria strains.</title>
        <authorList>
            <person name="Klenk H.-P."/>
        </authorList>
    </citation>
    <scope>NUCLEOTIDE SEQUENCE [LARGE SCALE GENOMIC DNA]</scope>
    <source>
        <strain evidence="10 11">DSM 18319</strain>
    </source>
</reference>
<feature type="compositionally biased region" description="Low complexity" evidence="7">
    <location>
        <begin position="155"/>
        <end position="169"/>
    </location>
</feature>
<proteinExistence type="inferred from homology"/>
<gene>
    <name evidence="10" type="ORF">EV379_2108</name>
</gene>
<dbReference type="EC" id="2.3.1.-" evidence="6"/>
<dbReference type="RefSeq" id="WP_130506074.1">
    <property type="nucleotide sequence ID" value="NZ_SHLC01000001.1"/>
</dbReference>
<dbReference type="PROSITE" id="PS50968">
    <property type="entry name" value="BIOTINYL_LIPOYL"/>
    <property type="match status" value="1"/>
</dbReference>
<dbReference type="InterPro" id="IPR023213">
    <property type="entry name" value="CAT-like_dom_sf"/>
</dbReference>
<sequence>MTEIRAFLLPDLGEGLTESEVVNWRVAVGDTVTLNQIIAEVETAKAIVELPAPYAGIITRIYAEPGVTVNVGEPLIDFEVPDAAGNVTANGDAPTAPIAQAPAEPQAPNLVGYGAPPESGDGPARRARRRLETQAIPIVLAQNAGEDAAGGIVPGATGQTGPVGTTTGGMAERARSTPPVRKLAHDLGIDLEQLQGSGTGGTVTRDDVEAAFAERFGGGVATSATQASPATAAPTAAPVAATQATARASAPGPDEHGETRIPIHGVRKHTAAAMVQSAFTAPHVSCFLTVDVGRSVELLAELRAERSAGGPKIGILALVAQAVCLAARRTPELNSHWDEAAQQIVQYRSVHLGIAAATPRGLIVPVISDAQAMGLAELADAIAGLSEAARAGTTTPQALRGGTFSISNIGVFGVDAGTPILNPGEAGILAIGALRREPREWQGEIALRDVLTLSLSFDHRVVDGEQGARFLRDVGMILNNPGRVLSML</sequence>
<dbReference type="InterPro" id="IPR001078">
    <property type="entry name" value="2-oxoacid_DH_actylTfrase"/>
</dbReference>
<evidence type="ECO:0000256" key="1">
    <source>
        <dbReference type="ARBA" id="ARBA00001938"/>
    </source>
</evidence>
<evidence type="ECO:0000259" key="8">
    <source>
        <dbReference type="PROSITE" id="PS50968"/>
    </source>
</evidence>
<dbReference type="PROSITE" id="PS51826">
    <property type="entry name" value="PSBD"/>
    <property type="match status" value="1"/>
</dbReference>
<comment type="cofactor">
    <cofactor evidence="1 6">
        <name>(R)-lipoate</name>
        <dbReference type="ChEBI" id="CHEBI:83088"/>
    </cofactor>
</comment>
<dbReference type="InterPro" id="IPR011053">
    <property type="entry name" value="Single_hybrid_motif"/>
</dbReference>
<accession>A0A4Q8AMF6</accession>
<dbReference type="SUPFAM" id="SSF52777">
    <property type="entry name" value="CoA-dependent acyltransferases"/>
    <property type="match status" value="1"/>
</dbReference>
<evidence type="ECO:0000256" key="6">
    <source>
        <dbReference type="RuleBase" id="RU003423"/>
    </source>
</evidence>
<dbReference type="GO" id="GO:0016407">
    <property type="term" value="F:acetyltransferase activity"/>
    <property type="evidence" value="ECO:0007669"/>
    <property type="project" value="TreeGrafter"/>
</dbReference>
<dbReference type="Proteomes" id="UP000291483">
    <property type="component" value="Unassembled WGS sequence"/>
</dbReference>
<keyword evidence="4 6" id="KW-0450">Lipoyl</keyword>
<dbReference type="EMBL" id="SHLC01000001">
    <property type="protein sequence ID" value="RZU65770.1"/>
    <property type="molecule type" value="Genomic_DNA"/>
</dbReference>